<feature type="region of interest" description="Disordered" evidence="1">
    <location>
        <begin position="116"/>
        <end position="172"/>
    </location>
</feature>
<accession>A0AAW0P244</accession>
<dbReference type="EMBL" id="JBBPFD010000011">
    <property type="protein sequence ID" value="KAK7907080.1"/>
    <property type="molecule type" value="Genomic_DNA"/>
</dbReference>
<gene>
    <name evidence="3" type="ORF">WMY93_015692</name>
</gene>
<evidence type="ECO:0000313" key="3">
    <source>
        <dbReference type="EMBL" id="KAK7907080.1"/>
    </source>
</evidence>
<dbReference type="PANTHER" id="PTHR47595:SF1">
    <property type="entry name" value="MYB_SANT-LIKE DNA-BINDING DOMAIN-CONTAINING PROTEIN"/>
    <property type="match status" value="1"/>
</dbReference>
<evidence type="ECO:0000313" key="4">
    <source>
        <dbReference type="Proteomes" id="UP001460270"/>
    </source>
</evidence>
<feature type="region of interest" description="Disordered" evidence="1">
    <location>
        <begin position="258"/>
        <end position="282"/>
    </location>
</feature>
<keyword evidence="4" id="KW-1185">Reference proteome</keyword>
<evidence type="ECO:0000259" key="2">
    <source>
        <dbReference type="Pfam" id="PF13837"/>
    </source>
</evidence>
<comment type="caution">
    <text evidence="3">The sequence shown here is derived from an EMBL/GenBank/DDBJ whole genome shotgun (WGS) entry which is preliminary data.</text>
</comment>
<dbReference type="PANTHER" id="PTHR47595">
    <property type="entry name" value="HEAT SHOCK 70 KDA PROTEIN 14"/>
    <property type="match status" value="1"/>
</dbReference>
<reference evidence="4" key="1">
    <citation type="submission" date="2024-04" db="EMBL/GenBank/DDBJ databases">
        <title>Salinicola lusitanus LLJ914,a marine bacterium isolated from the Okinawa Trough.</title>
        <authorList>
            <person name="Li J."/>
        </authorList>
    </citation>
    <scope>NUCLEOTIDE SEQUENCE [LARGE SCALE GENOMIC DNA]</scope>
</reference>
<dbReference type="AlphaFoldDB" id="A0AAW0P244"/>
<dbReference type="Pfam" id="PF13837">
    <property type="entry name" value="Myb_DNA-bind_4"/>
    <property type="match status" value="1"/>
</dbReference>
<name>A0AAW0P244_9GOBI</name>
<protein>
    <recommendedName>
        <fullName evidence="2">Myb/SANT-like DNA-binding domain-containing protein</fullName>
    </recommendedName>
</protein>
<organism evidence="3 4">
    <name type="scientific">Mugilogobius chulae</name>
    <name type="common">yellowstripe goby</name>
    <dbReference type="NCBI Taxonomy" id="88201"/>
    <lineage>
        <taxon>Eukaryota</taxon>
        <taxon>Metazoa</taxon>
        <taxon>Chordata</taxon>
        <taxon>Craniata</taxon>
        <taxon>Vertebrata</taxon>
        <taxon>Euteleostomi</taxon>
        <taxon>Actinopterygii</taxon>
        <taxon>Neopterygii</taxon>
        <taxon>Teleostei</taxon>
        <taxon>Neoteleostei</taxon>
        <taxon>Acanthomorphata</taxon>
        <taxon>Gobiaria</taxon>
        <taxon>Gobiiformes</taxon>
        <taxon>Gobioidei</taxon>
        <taxon>Gobiidae</taxon>
        <taxon>Gobionellinae</taxon>
        <taxon>Mugilogobius</taxon>
    </lineage>
</organism>
<dbReference type="Gene3D" id="1.10.10.60">
    <property type="entry name" value="Homeodomain-like"/>
    <property type="match status" value="1"/>
</dbReference>
<sequence>MTAAAKGTHYWTDEETAFMLTQLKELNILRCLDGRKKRNGEVFKRVAGELASAGYVRTAEQIRVRWKHVKRLYFAVKRNNGTSGHSRAEFPHQDILEELLSERPVSRAADYGVSVGFETSADPPESDPSTTESESLSPRRSSEPDSIDEAGGAELSLPPRETSTPNITCMPRGFMISQTPKKRHGTAALDTYMDRLEAMHRANAVRQEVYAERIERRYQENREALMTIAQSHQQMVNLLTHLLLRPPVPSQQSFMAQHEVPLQHRPSHVSQATQDWPTYQSL</sequence>
<dbReference type="InterPro" id="IPR044822">
    <property type="entry name" value="Myb_DNA-bind_4"/>
</dbReference>
<feature type="compositionally biased region" description="Low complexity" evidence="1">
    <location>
        <begin position="127"/>
        <end position="139"/>
    </location>
</feature>
<proteinExistence type="predicted"/>
<feature type="compositionally biased region" description="Polar residues" evidence="1">
    <location>
        <begin position="268"/>
        <end position="282"/>
    </location>
</feature>
<feature type="domain" description="Myb/SANT-like DNA-binding" evidence="2">
    <location>
        <begin position="9"/>
        <end position="97"/>
    </location>
</feature>
<dbReference type="Proteomes" id="UP001460270">
    <property type="component" value="Unassembled WGS sequence"/>
</dbReference>
<evidence type="ECO:0000256" key="1">
    <source>
        <dbReference type="SAM" id="MobiDB-lite"/>
    </source>
</evidence>